<dbReference type="GO" id="GO:0009534">
    <property type="term" value="C:chloroplast thylakoid"/>
    <property type="evidence" value="ECO:0007669"/>
    <property type="project" value="TreeGrafter"/>
</dbReference>
<dbReference type="PANTHER" id="PTHR42923">
    <property type="entry name" value="PROTOPORPHYRINOGEN OXIDASE"/>
    <property type="match status" value="1"/>
</dbReference>
<dbReference type="Pfam" id="PF01593">
    <property type="entry name" value="Amino_oxidase"/>
    <property type="match status" value="1"/>
</dbReference>
<dbReference type="SUPFAM" id="SSF54373">
    <property type="entry name" value="FAD-linked reductases, C-terminal domain"/>
    <property type="match status" value="1"/>
</dbReference>
<dbReference type="GO" id="GO:0016491">
    <property type="term" value="F:oxidoreductase activity"/>
    <property type="evidence" value="ECO:0007669"/>
    <property type="project" value="InterPro"/>
</dbReference>
<dbReference type="InterPro" id="IPR002937">
    <property type="entry name" value="Amino_oxidase"/>
</dbReference>
<name>A0A6A4KUK8_9ERIC</name>
<sequence>MLLSLDSKPVFSNVFQQYELQSIRNDWSCDLIRFLPPLQTLTDALCKELGRDELKLQSKVLELCYSCNPSENWSVSSAPMHNKQSEKQSFDAVIMTAPLCNVKEMKFTMKGSPFLLNFLPEVSYLPLSVIITTFKKDSVRRPLQGFGVLVPSKEQQNGFKTLGTLFSSMMFPDRAPSDLHLYTTFVGGSRNKELAKASTYGNHRGGLSVGKAISSGCKAADLVISYLEYSSHDKMPNEKPC</sequence>
<dbReference type="AlphaFoldDB" id="A0A6A4KUK8"/>
<dbReference type="EMBL" id="QEFC01003200">
    <property type="protein sequence ID" value="KAE9448962.1"/>
    <property type="molecule type" value="Genomic_DNA"/>
</dbReference>
<dbReference type="OrthoDB" id="419752at2759"/>
<dbReference type="Proteomes" id="UP000428333">
    <property type="component" value="Linkage Group LG11"/>
</dbReference>
<dbReference type="Gene3D" id="3.50.50.60">
    <property type="entry name" value="FAD/NAD(P)-binding domain"/>
    <property type="match status" value="2"/>
</dbReference>
<gene>
    <name evidence="2" type="ORF">C3L33_19140</name>
</gene>
<comment type="caution">
    <text evidence="2">The sequence shown here is derived from an EMBL/GenBank/DDBJ whole genome shotgun (WGS) entry which is preliminary data.</text>
</comment>
<reference evidence="2 3" key="1">
    <citation type="journal article" date="2019" name="Genome Biol. Evol.">
        <title>The Rhododendron genome and chromosomal organization provide insight into shared whole-genome duplications across the heath family (Ericaceae).</title>
        <authorList>
            <person name="Soza V.L."/>
            <person name="Lindsley D."/>
            <person name="Waalkes A."/>
            <person name="Ramage E."/>
            <person name="Patwardhan R.P."/>
            <person name="Burton J.N."/>
            <person name="Adey A."/>
            <person name="Kumar A."/>
            <person name="Qiu R."/>
            <person name="Shendure J."/>
            <person name="Hall B."/>
        </authorList>
    </citation>
    <scope>NUCLEOTIDE SEQUENCE [LARGE SCALE GENOMIC DNA]</scope>
    <source>
        <strain evidence="2">RSF 1966-606</strain>
    </source>
</reference>
<evidence type="ECO:0000313" key="2">
    <source>
        <dbReference type="EMBL" id="KAE9448962.1"/>
    </source>
</evidence>
<accession>A0A6A4KUK8</accession>
<dbReference type="SUPFAM" id="SSF51905">
    <property type="entry name" value="FAD/NAD(P)-binding domain"/>
    <property type="match status" value="1"/>
</dbReference>
<dbReference type="InterPro" id="IPR036188">
    <property type="entry name" value="FAD/NAD-bd_sf"/>
</dbReference>
<dbReference type="PANTHER" id="PTHR42923:SF44">
    <property type="entry name" value="PROTOPORPHYRINOGEN OXIDASE 2, CHLOROPLASTIC_MITOCHONDRIAL"/>
    <property type="match status" value="1"/>
</dbReference>
<dbReference type="InterPro" id="IPR050464">
    <property type="entry name" value="Zeta_carotene_desat/Oxidored"/>
</dbReference>
<proteinExistence type="predicted"/>
<protein>
    <recommendedName>
        <fullName evidence="1">Amine oxidase domain-containing protein</fullName>
    </recommendedName>
</protein>
<feature type="domain" description="Amine oxidase" evidence="1">
    <location>
        <begin position="25"/>
        <end position="198"/>
    </location>
</feature>
<evidence type="ECO:0000259" key="1">
    <source>
        <dbReference type="Pfam" id="PF01593"/>
    </source>
</evidence>
<evidence type="ECO:0000313" key="3">
    <source>
        <dbReference type="Proteomes" id="UP000428333"/>
    </source>
</evidence>
<feature type="non-terminal residue" evidence="2">
    <location>
        <position position="1"/>
    </location>
</feature>
<keyword evidence="3" id="KW-1185">Reference proteome</keyword>
<organism evidence="2 3">
    <name type="scientific">Rhododendron williamsianum</name>
    <dbReference type="NCBI Taxonomy" id="262921"/>
    <lineage>
        <taxon>Eukaryota</taxon>
        <taxon>Viridiplantae</taxon>
        <taxon>Streptophyta</taxon>
        <taxon>Embryophyta</taxon>
        <taxon>Tracheophyta</taxon>
        <taxon>Spermatophyta</taxon>
        <taxon>Magnoliopsida</taxon>
        <taxon>eudicotyledons</taxon>
        <taxon>Gunneridae</taxon>
        <taxon>Pentapetalae</taxon>
        <taxon>asterids</taxon>
        <taxon>Ericales</taxon>
        <taxon>Ericaceae</taxon>
        <taxon>Ericoideae</taxon>
        <taxon>Rhodoreae</taxon>
        <taxon>Rhododendron</taxon>
    </lineage>
</organism>